<dbReference type="PROSITE" id="PS50885">
    <property type="entry name" value="HAMP"/>
    <property type="match status" value="1"/>
</dbReference>
<dbReference type="SMART" id="SM01049">
    <property type="entry name" value="Cache_2"/>
    <property type="match status" value="1"/>
</dbReference>
<dbReference type="InterPro" id="IPR033480">
    <property type="entry name" value="sCache_2"/>
</dbReference>
<keyword evidence="3 10" id="KW-0812">Transmembrane</keyword>
<feature type="transmembrane region" description="Helical" evidence="10">
    <location>
        <begin position="190"/>
        <end position="213"/>
    </location>
</feature>
<proteinExistence type="inferred from homology"/>
<name>A0A840UVR7_9FIRM</name>
<comment type="caution">
    <text evidence="13">The sequence shown here is derived from an EMBL/GenBank/DDBJ whole genome shotgun (WGS) entry which is preliminary data.</text>
</comment>
<evidence type="ECO:0000259" key="12">
    <source>
        <dbReference type="PROSITE" id="PS50885"/>
    </source>
</evidence>
<dbReference type="AlphaFoldDB" id="A0A840UVR7"/>
<keyword evidence="5 10" id="KW-0472">Membrane</keyword>
<comment type="subcellular location">
    <subcellularLocation>
        <location evidence="1">Cell membrane</location>
        <topology evidence="1">Multi-pass membrane protein</topology>
    </subcellularLocation>
</comment>
<evidence type="ECO:0000256" key="8">
    <source>
        <dbReference type="PROSITE-ProRule" id="PRU00284"/>
    </source>
</evidence>
<accession>A0A840UVR7</accession>
<comment type="similarity">
    <text evidence="7">Belongs to the methyl-accepting chemotaxis (MCP) protein family.</text>
</comment>
<evidence type="ECO:0000256" key="4">
    <source>
        <dbReference type="ARBA" id="ARBA00022989"/>
    </source>
</evidence>
<feature type="transmembrane region" description="Helical" evidence="10">
    <location>
        <begin position="12"/>
        <end position="33"/>
    </location>
</feature>
<evidence type="ECO:0000256" key="3">
    <source>
        <dbReference type="ARBA" id="ARBA00022692"/>
    </source>
</evidence>
<keyword evidence="2" id="KW-1003">Cell membrane</keyword>
<evidence type="ECO:0000256" key="5">
    <source>
        <dbReference type="ARBA" id="ARBA00023136"/>
    </source>
</evidence>
<evidence type="ECO:0000256" key="1">
    <source>
        <dbReference type="ARBA" id="ARBA00004651"/>
    </source>
</evidence>
<feature type="domain" description="HAMP" evidence="12">
    <location>
        <begin position="215"/>
        <end position="267"/>
    </location>
</feature>
<dbReference type="GO" id="GO:0004888">
    <property type="term" value="F:transmembrane signaling receptor activity"/>
    <property type="evidence" value="ECO:0007669"/>
    <property type="project" value="InterPro"/>
</dbReference>
<dbReference type="SMART" id="SM00283">
    <property type="entry name" value="MA"/>
    <property type="match status" value="1"/>
</dbReference>
<dbReference type="EMBL" id="JACHFH010000019">
    <property type="protein sequence ID" value="MBB5336535.1"/>
    <property type="molecule type" value="Genomic_DNA"/>
</dbReference>
<organism evidence="13 14">
    <name type="scientific">Pectinatus brassicae</name>
    <dbReference type="NCBI Taxonomy" id="862415"/>
    <lineage>
        <taxon>Bacteria</taxon>
        <taxon>Bacillati</taxon>
        <taxon>Bacillota</taxon>
        <taxon>Negativicutes</taxon>
        <taxon>Selenomonadales</taxon>
        <taxon>Selenomonadaceae</taxon>
        <taxon>Pectinatus</taxon>
    </lineage>
</organism>
<dbReference type="InterPro" id="IPR003660">
    <property type="entry name" value="HAMP_dom"/>
</dbReference>
<evidence type="ECO:0000256" key="10">
    <source>
        <dbReference type="SAM" id="Phobius"/>
    </source>
</evidence>
<keyword evidence="6 8" id="KW-0807">Transducer</keyword>
<dbReference type="PANTHER" id="PTHR32089">
    <property type="entry name" value="METHYL-ACCEPTING CHEMOTAXIS PROTEIN MCPB"/>
    <property type="match status" value="1"/>
</dbReference>
<reference evidence="13 14" key="1">
    <citation type="submission" date="2020-08" db="EMBL/GenBank/DDBJ databases">
        <title>Genomic Encyclopedia of Type Strains, Phase IV (KMG-IV): sequencing the most valuable type-strain genomes for metagenomic binning, comparative biology and taxonomic classification.</title>
        <authorList>
            <person name="Goeker M."/>
        </authorList>
    </citation>
    <scope>NUCLEOTIDE SEQUENCE [LARGE SCALE GENOMIC DNA]</scope>
    <source>
        <strain evidence="13 14">DSM 24661</strain>
    </source>
</reference>
<dbReference type="PRINTS" id="PR00260">
    <property type="entry name" value="CHEMTRNSDUCR"/>
</dbReference>
<dbReference type="GO" id="GO:0005886">
    <property type="term" value="C:plasma membrane"/>
    <property type="evidence" value="ECO:0007669"/>
    <property type="project" value="UniProtKB-SubCell"/>
</dbReference>
<evidence type="ECO:0000256" key="7">
    <source>
        <dbReference type="ARBA" id="ARBA00029447"/>
    </source>
</evidence>
<dbReference type="Pfam" id="PF00015">
    <property type="entry name" value="MCPsignal"/>
    <property type="match status" value="1"/>
</dbReference>
<gene>
    <name evidence="13" type="ORF">HNR32_001685</name>
</gene>
<dbReference type="GO" id="GO:0007165">
    <property type="term" value="P:signal transduction"/>
    <property type="evidence" value="ECO:0007669"/>
    <property type="project" value="UniProtKB-KW"/>
</dbReference>
<dbReference type="Gene3D" id="1.10.287.950">
    <property type="entry name" value="Methyl-accepting chemotaxis protein"/>
    <property type="match status" value="1"/>
</dbReference>
<dbReference type="InterPro" id="IPR004090">
    <property type="entry name" value="Chemotax_Me-accpt_rcpt"/>
</dbReference>
<dbReference type="InterPro" id="IPR004089">
    <property type="entry name" value="MCPsignal_dom"/>
</dbReference>
<evidence type="ECO:0000313" key="13">
    <source>
        <dbReference type="EMBL" id="MBB5336535.1"/>
    </source>
</evidence>
<dbReference type="InterPro" id="IPR004010">
    <property type="entry name" value="Double_Cache_2"/>
</dbReference>
<feature type="coiled-coil region" evidence="9">
    <location>
        <begin position="546"/>
        <end position="573"/>
    </location>
</feature>
<evidence type="ECO:0000313" key="14">
    <source>
        <dbReference type="Proteomes" id="UP000559117"/>
    </source>
</evidence>
<protein>
    <submittedName>
        <fullName evidence="13">Methyl-accepting chemotaxis protein</fullName>
    </submittedName>
</protein>
<keyword evidence="14" id="KW-1185">Reference proteome</keyword>
<dbReference type="PROSITE" id="PS50111">
    <property type="entry name" value="CHEMOTAXIS_TRANSDUC_2"/>
    <property type="match status" value="1"/>
</dbReference>
<dbReference type="Proteomes" id="UP000559117">
    <property type="component" value="Unassembled WGS sequence"/>
</dbReference>
<feature type="domain" description="Methyl-accepting transducer" evidence="11">
    <location>
        <begin position="286"/>
        <end position="543"/>
    </location>
</feature>
<keyword evidence="4 10" id="KW-1133">Transmembrane helix</keyword>
<evidence type="ECO:0000256" key="9">
    <source>
        <dbReference type="SAM" id="Coils"/>
    </source>
</evidence>
<sequence length="573" mass="62940">MNIFKNFRLATKIIFVMAFLSICFISLVGFYIVPTIRDTLESSAEVKLKNLTETSYDILEFYYKESQQGIYTPQKAQELAIKEIKALRYGGQEYFWINDLTPTMIMHPTNPTLDGKDLTGIKDPNGVAVFVEFAKVAREKGEGLVRYQWPQPGSTQPEPKFSYVKLFKPWNWVIGTGIYVGNLDQIRNAIAIKIIVSVLGVIAVAIILIYLFILKPLNATLKKILTYLDELSHYDFSQNLHLEDKDELGIIAESFGYVVHNVRELVVNTKILSKDVTDEADKMITSTEEINIASERTATTITDLASGANQQAKSTANTNSKIQDIVTSLNAMNDDISISKELTSKAGNSIQDGSKLVKDQSEKLSVNKKIYGQIADSIVSLADKSKEIGEIILVIQDIADQTNLLALNAAIEAARAGEHGKGFAVVAEEVRKLAEGVSTSGEKIIEIVNEVKLGVDNTSEHVETANKAVEAEAESLKNVIEFFDTISAAIIDIDNKITAISEKSTSINSGAQAASVEINEVTLISQKAATGTEEVAALSEETTSIIGEVTKRARNLAEQANELQKSLEKFKVE</sequence>
<evidence type="ECO:0000259" key="11">
    <source>
        <dbReference type="PROSITE" id="PS50111"/>
    </source>
</evidence>
<dbReference type="PANTHER" id="PTHR32089:SF112">
    <property type="entry name" value="LYSOZYME-LIKE PROTEIN-RELATED"/>
    <property type="match status" value="1"/>
</dbReference>
<dbReference type="GO" id="GO:0006935">
    <property type="term" value="P:chemotaxis"/>
    <property type="evidence" value="ECO:0007669"/>
    <property type="project" value="InterPro"/>
</dbReference>
<dbReference type="Pfam" id="PF08269">
    <property type="entry name" value="dCache_2"/>
    <property type="match status" value="1"/>
</dbReference>
<keyword evidence="9" id="KW-0175">Coiled coil</keyword>
<dbReference type="SUPFAM" id="SSF58104">
    <property type="entry name" value="Methyl-accepting chemotaxis protein (MCP) signaling domain"/>
    <property type="match status" value="1"/>
</dbReference>
<dbReference type="Gene3D" id="3.30.450.20">
    <property type="entry name" value="PAS domain"/>
    <property type="match status" value="1"/>
</dbReference>
<evidence type="ECO:0000256" key="2">
    <source>
        <dbReference type="ARBA" id="ARBA00022475"/>
    </source>
</evidence>
<dbReference type="Gene3D" id="6.10.340.10">
    <property type="match status" value="1"/>
</dbReference>
<dbReference type="RefSeq" id="WP_183861554.1">
    <property type="nucleotide sequence ID" value="NZ_JACHFH010000019.1"/>
</dbReference>
<evidence type="ECO:0000256" key="6">
    <source>
        <dbReference type="ARBA" id="ARBA00023224"/>
    </source>
</evidence>